<dbReference type="Proteomes" id="UP001152320">
    <property type="component" value="Chromosome 7"/>
</dbReference>
<accession>A0A9Q1C728</accession>
<protein>
    <submittedName>
        <fullName evidence="2">Uncharacterized protein</fullName>
    </submittedName>
</protein>
<keyword evidence="3" id="KW-1185">Reference proteome</keyword>
<organism evidence="2 3">
    <name type="scientific">Holothuria leucospilota</name>
    <name type="common">Black long sea cucumber</name>
    <name type="synonym">Mertensiothuria leucospilota</name>
    <dbReference type="NCBI Taxonomy" id="206669"/>
    <lineage>
        <taxon>Eukaryota</taxon>
        <taxon>Metazoa</taxon>
        <taxon>Echinodermata</taxon>
        <taxon>Eleutherozoa</taxon>
        <taxon>Echinozoa</taxon>
        <taxon>Holothuroidea</taxon>
        <taxon>Aspidochirotacea</taxon>
        <taxon>Aspidochirotida</taxon>
        <taxon>Holothuriidae</taxon>
        <taxon>Holothuria</taxon>
    </lineage>
</organism>
<feature type="signal peptide" evidence="1">
    <location>
        <begin position="1"/>
        <end position="19"/>
    </location>
</feature>
<sequence length="106" mass="12282">MKTLLVFLLVVITVSLSYAHNEEALKSSRIAAKLREKRQYKEKITGQKNFLSLRDKLTKHFSNIADKMKAKAQDLHNGDIMAKRSTNKIREVLTDKLQKLKKLKEN</sequence>
<feature type="chain" id="PRO_5040459345" evidence="1">
    <location>
        <begin position="20"/>
        <end position="106"/>
    </location>
</feature>
<comment type="caution">
    <text evidence="2">The sequence shown here is derived from an EMBL/GenBank/DDBJ whole genome shotgun (WGS) entry which is preliminary data.</text>
</comment>
<dbReference type="AlphaFoldDB" id="A0A9Q1C728"/>
<evidence type="ECO:0000313" key="3">
    <source>
        <dbReference type="Proteomes" id="UP001152320"/>
    </source>
</evidence>
<evidence type="ECO:0000313" key="2">
    <source>
        <dbReference type="EMBL" id="KAJ8039365.1"/>
    </source>
</evidence>
<dbReference type="EMBL" id="JAIZAY010000007">
    <property type="protein sequence ID" value="KAJ8039365.1"/>
    <property type="molecule type" value="Genomic_DNA"/>
</dbReference>
<evidence type="ECO:0000256" key="1">
    <source>
        <dbReference type="SAM" id="SignalP"/>
    </source>
</evidence>
<proteinExistence type="predicted"/>
<reference evidence="2" key="1">
    <citation type="submission" date="2021-10" db="EMBL/GenBank/DDBJ databases">
        <title>Tropical sea cucumber genome reveals ecological adaptation and Cuvierian tubules defense mechanism.</title>
        <authorList>
            <person name="Chen T."/>
        </authorList>
    </citation>
    <scope>NUCLEOTIDE SEQUENCE</scope>
    <source>
        <strain evidence="2">Nanhai2018</strain>
        <tissue evidence="2">Muscle</tissue>
    </source>
</reference>
<gene>
    <name evidence="2" type="ORF">HOLleu_17058</name>
</gene>
<keyword evidence="1" id="KW-0732">Signal</keyword>
<name>A0A9Q1C728_HOLLE</name>